<dbReference type="InterPro" id="IPR029044">
    <property type="entry name" value="Nucleotide-diphossugar_trans"/>
</dbReference>
<dbReference type="CDD" id="cd04193">
    <property type="entry name" value="UDPGlcNAc_PPase"/>
    <property type="match status" value="1"/>
</dbReference>
<dbReference type="EMBL" id="VNJI01000057">
    <property type="protein sequence ID" value="TVY05511.1"/>
    <property type="molecule type" value="Genomic_DNA"/>
</dbReference>
<dbReference type="PANTHER" id="PTHR11952">
    <property type="entry name" value="UDP- GLUCOSE PYROPHOSPHORYLASE"/>
    <property type="match status" value="1"/>
</dbReference>
<dbReference type="SUPFAM" id="SSF53448">
    <property type="entry name" value="Nucleotide-diphospho-sugar transferases"/>
    <property type="match status" value="1"/>
</dbReference>
<dbReference type="RefSeq" id="WP_144854005.1">
    <property type="nucleotide sequence ID" value="NZ_VNJI01000057.1"/>
</dbReference>
<comment type="caution">
    <text evidence="5">The sequence shown here is derived from an EMBL/GenBank/DDBJ whole genome shotgun (WGS) entry which is preliminary data.</text>
</comment>
<keyword evidence="2" id="KW-0808">Transferase</keyword>
<feature type="compositionally biased region" description="Low complexity" evidence="4">
    <location>
        <begin position="61"/>
        <end position="78"/>
    </location>
</feature>
<dbReference type="Gene3D" id="3.90.550.10">
    <property type="entry name" value="Spore Coat Polysaccharide Biosynthesis Protein SpsA, Chain A"/>
    <property type="match status" value="1"/>
</dbReference>
<accession>A0A559K053</accession>
<gene>
    <name evidence="5" type="ORF">FPZ49_29915</name>
</gene>
<reference evidence="5 6" key="1">
    <citation type="submission" date="2019-07" db="EMBL/GenBank/DDBJ databases">
        <authorList>
            <person name="Kim J."/>
        </authorList>
    </citation>
    <scope>NUCLEOTIDE SEQUENCE [LARGE SCALE GENOMIC DNA]</scope>
    <source>
        <strain evidence="5 6">JC52</strain>
    </source>
</reference>
<evidence type="ECO:0000313" key="5">
    <source>
        <dbReference type="EMBL" id="TVY05511.1"/>
    </source>
</evidence>
<dbReference type="OrthoDB" id="9806910at2"/>
<dbReference type="Pfam" id="PF01704">
    <property type="entry name" value="UDPGP"/>
    <property type="match status" value="1"/>
</dbReference>
<comment type="similarity">
    <text evidence="1">Belongs to the UDPGP type 1 family.</text>
</comment>
<feature type="region of interest" description="Disordered" evidence="4">
    <location>
        <begin position="53"/>
        <end position="80"/>
    </location>
</feature>
<keyword evidence="6" id="KW-1185">Reference proteome</keyword>
<dbReference type="AlphaFoldDB" id="A0A559K053"/>
<name>A0A559K053_9BACL</name>
<proteinExistence type="inferred from homology"/>
<evidence type="ECO:0000256" key="2">
    <source>
        <dbReference type="ARBA" id="ARBA00022679"/>
    </source>
</evidence>
<dbReference type="GO" id="GO:0070569">
    <property type="term" value="F:uridylyltransferase activity"/>
    <property type="evidence" value="ECO:0007669"/>
    <property type="project" value="InterPro"/>
</dbReference>
<protein>
    <submittedName>
        <fullName evidence="5">UDPGP type 1 family protein</fullName>
    </submittedName>
</protein>
<evidence type="ECO:0000256" key="1">
    <source>
        <dbReference type="ARBA" id="ARBA00010401"/>
    </source>
</evidence>
<evidence type="ECO:0000313" key="6">
    <source>
        <dbReference type="Proteomes" id="UP000317036"/>
    </source>
</evidence>
<sequence length="468" mass="51902">MQTNYEQAAALVKQYGQEHLLQFYPELSEEAKEQLLDQIVKLPFELLQELSQPDPAEVKGASASASASTSASTSASASLEPVPAHDWDTFDAQEQAFFAEKGWDMLRRGKVGALVVAGGQGSRLGHEGPKGTFDIGLPSGKSLFQLQAERLLNLGGQAGRPIPWYIMTSPENHEETVQFFRVADFFGYAEDDCFFFQQRVMPAIDTEGRILLADKGEIGFAPSGNGECFAALQQSGALRDMKQRGVEWLFYYNVDNALIKVADPLFVGVAAHYDYPIATKTVEKAYPEEKVGILCLKGGRPAVVEYTDVPEEVMQLREPDGRLTYGLGNISIHLFRRDFIEQQAETGVPYHKAHKKIKYIDNSGDLVQPEAPNAYKFERFIFDFFPLAEQMTVLNMKREEEFAPVKNKEGVDSPATARELVLELHRQWLLAAGVSPEALAGRQVEISPLVSYAGEGLSRPETLRSLGL</sequence>
<evidence type="ECO:0000256" key="3">
    <source>
        <dbReference type="ARBA" id="ARBA00022695"/>
    </source>
</evidence>
<evidence type="ECO:0000256" key="4">
    <source>
        <dbReference type="SAM" id="MobiDB-lite"/>
    </source>
</evidence>
<dbReference type="PANTHER" id="PTHR11952:SF2">
    <property type="entry name" value="LD24639P"/>
    <property type="match status" value="1"/>
</dbReference>
<organism evidence="5 6">
    <name type="scientific">Paenibacillus cremeus</name>
    <dbReference type="NCBI Taxonomy" id="2163881"/>
    <lineage>
        <taxon>Bacteria</taxon>
        <taxon>Bacillati</taxon>
        <taxon>Bacillota</taxon>
        <taxon>Bacilli</taxon>
        <taxon>Bacillales</taxon>
        <taxon>Paenibacillaceae</taxon>
        <taxon>Paenibacillus</taxon>
    </lineage>
</organism>
<dbReference type="Proteomes" id="UP000317036">
    <property type="component" value="Unassembled WGS sequence"/>
</dbReference>
<dbReference type="InterPro" id="IPR002618">
    <property type="entry name" value="UDPGP_fam"/>
</dbReference>
<keyword evidence="3" id="KW-0548">Nucleotidyltransferase</keyword>
<dbReference type="InterPro" id="IPR039741">
    <property type="entry name" value="UDP-sugar_pyrophosphorylase"/>
</dbReference>